<dbReference type="EMBL" id="BPLQ01012340">
    <property type="protein sequence ID" value="GIY64590.1"/>
    <property type="molecule type" value="Genomic_DNA"/>
</dbReference>
<evidence type="ECO:0000256" key="5">
    <source>
        <dbReference type="RuleBase" id="RU004384"/>
    </source>
</evidence>
<evidence type="ECO:0000256" key="3">
    <source>
        <dbReference type="ARBA" id="ARBA00023136"/>
    </source>
</evidence>
<dbReference type="SUPFAM" id="SSF54236">
    <property type="entry name" value="Ubiquitin-like"/>
    <property type="match status" value="1"/>
</dbReference>
<accession>A0AAV4V4Y3</accession>
<sequence length="130" mass="15286">MTQAKTEWKYKKRKSFESRKQESLDIYHLYPKSVPIILERAPNGKTPTAQKEKYLVPRNLSVTNFILMVKKNMILNHDASIYLLSKGKVLPPSWTMGEVFNEEKDEDGFLYLTYNSYLTFTYSRSHGRNL</sequence>
<comment type="subcellular location">
    <subcellularLocation>
        <location evidence="1">Membrane</location>
    </subcellularLocation>
</comment>
<comment type="caution">
    <text evidence="6">The sequence shown here is derived from an EMBL/GenBank/DDBJ whole genome shotgun (WGS) entry which is preliminary data.</text>
</comment>
<dbReference type="GO" id="GO:0006914">
    <property type="term" value="P:autophagy"/>
    <property type="evidence" value="ECO:0007669"/>
    <property type="project" value="UniProtKB-KW"/>
</dbReference>
<comment type="similarity">
    <text evidence="2 5">Belongs to the ATG8 family.</text>
</comment>
<keyword evidence="5" id="KW-0072">Autophagy</keyword>
<name>A0AAV4V4Y3_9ARAC</name>
<protein>
    <submittedName>
        <fullName evidence="6">Autophagy-related protein 8c</fullName>
    </submittedName>
</protein>
<dbReference type="AlphaFoldDB" id="A0AAV4V4Y3"/>
<dbReference type="Proteomes" id="UP001054837">
    <property type="component" value="Unassembled WGS sequence"/>
</dbReference>
<dbReference type="InterPro" id="IPR029071">
    <property type="entry name" value="Ubiquitin-like_domsf"/>
</dbReference>
<evidence type="ECO:0000256" key="1">
    <source>
        <dbReference type="ARBA" id="ARBA00004370"/>
    </source>
</evidence>
<evidence type="ECO:0000313" key="7">
    <source>
        <dbReference type="Proteomes" id="UP001054837"/>
    </source>
</evidence>
<dbReference type="InterPro" id="IPR004241">
    <property type="entry name" value="Atg8-like"/>
</dbReference>
<keyword evidence="3" id="KW-0472">Membrane</keyword>
<reference evidence="6 7" key="1">
    <citation type="submission" date="2021-06" db="EMBL/GenBank/DDBJ databases">
        <title>Caerostris darwini draft genome.</title>
        <authorList>
            <person name="Kono N."/>
            <person name="Arakawa K."/>
        </authorList>
    </citation>
    <scope>NUCLEOTIDE SEQUENCE [LARGE SCALE GENOMIC DNA]</scope>
</reference>
<proteinExistence type="inferred from homology"/>
<evidence type="ECO:0000313" key="6">
    <source>
        <dbReference type="EMBL" id="GIY64590.1"/>
    </source>
</evidence>
<dbReference type="Gene3D" id="3.10.20.90">
    <property type="entry name" value="Phosphatidylinositol 3-kinase Catalytic Subunit, Chain A, domain 1"/>
    <property type="match status" value="1"/>
</dbReference>
<evidence type="ECO:0000256" key="4">
    <source>
        <dbReference type="ARBA" id="ARBA00023288"/>
    </source>
</evidence>
<dbReference type="PANTHER" id="PTHR10969">
    <property type="entry name" value="MICROTUBULE-ASSOCIATED PROTEINS 1A/1B LIGHT CHAIN 3-RELATED"/>
    <property type="match status" value="1"/>
</dbReference>
<evidence type="ECO:0000256" key="2">
    <source>
        <dbReference type="ARBA" id="ARBA00007293"/>
    </source>
</evidence>
<keyword evidence="4" id="KW-0449">Lipoprotein</keyword>
<gene>
    <name evidence="6" type="primary">ATG8C</name>
    <name evidence="6" type="ORF">CDAR_295841</name>
</gene>
<dbReference type="GO" id="GO:0016020">
    <property type="term" value="C:membrane"/>
    <property type="evidence" value="ECO:0007669"/>
    <property type="project" value="UniProtKB-SubCell"/>
</dbReference>
<keyword evidence="7" id="KW-1185">Reference proteome</keyword>
<organism evidence="6 7">
    <name type="scientific">Caerostris darwini</name>
    <dbReference type="NCBI Taxonomy" id="1538125"/>
    <lineage>
        <taxon>Eukaryota</taxon>
        <taxon>Metazoa</taxon>
        <taxon>Ecdysozoa</taxon>
        <taxon>Arthropoda</taxon>
        <taxon>Chelicerata</taxon>
        <taxon>Arachnida</taxon>
        <taxon>Araneae</taxon>
        <taxon>Araneomorphae</taxon>
        <taxon>Entelegynae</taxon>
        <taxon>Araneoidea</taxon>
        <taxon>Araneidae</taxon>
        <taxon>Caerostris</taxon>
    </lineage>
</organism>
<dbReference type="Pfam" id="PF02991">
    <property type="entry name" value="ATG8"/>
    <property type="match status" value="1"/>
</dbReference>